<reference evidence="2" key="1">
    <citation type="submission" date="2020-07" db="EMBL/GenBank/DDBJ databases">
        <title>Genome sequence and genetic diversity analysis of an under-domesticated orphan crop, white fonio (Digitaria exilis).</title>
        <authorList>
            <person name="Bennetzen J.L."/>
            <person name="Chen S."/>
            <person name="Ma X."/>
            <person name="Wang X."/>
            <person name="Yssel A.E.J."/>
            <person name="Chaluvadi S.R."/>
            <person name="Johnson M."/>
            <person name="Gangashetty P."/>
            <person name="Hamidou F."/>
            <person name="Sanogo M.D."/>
            <person name="Zwaenepoel A."/>
            <person name="Wallace J."/>
            <person name="Van De Peer Y."/>
            <person name="Van Deynze A."/>
        </authorList>
    </citation>
    <scope>NUCLEOTIDE SEQUENCE</scope>
    <source>
        <tissue evidence="2">Leaves</tissue>
    </source>
</reference>
<comment type="caution">
    <text evidence="2">The sequence shown here is derived from an EMBL/GenBank/DDBJ whole genome shotgun (WGS) entry which is preliminary data.</text>
</comment>
<gene>
    <name evidence="2" type="ORF">HU200_063243</name>
</gene>
<proteinExistence type="predicted"/>
<sequence length="226" mass="24601">MPAQSPDVAKWIEDRRLMNSLLSSYQVPEKILSKRLVSRGEHSQHLLGDKQDIYRGEMLLFLIRHKKVQAGLEAYPQFYSAAITPPHSRDPQLINPAHYTPASAATARKAMASSAACAGFFFFDAEPLGKPSVPTLNACVLCAKRLERGSDIFIEDCRDVQMQLDAPAGGSMYSSGTDASSGQQHHESRKLYVASDGAQWPAAGKASTSYAASAIGRSRPPTLNSY</sequence>
<protein>
    <submittedName>
        <fullName evidence="2">Uncharacterized protein</fullName>
    </submittedName>
</protein>
<accession>A0A835ADY7</accession>
<feature type="region of interest" description="Disordered" evidence="1">
    <location>
        <begin position="168"/>
        <end position="188"/>
    </location>
</feature>
<keyword evidence="3" id="KW-1185">Reference proteome</keyword>
<feature type="compositionally biased region" description="Polar residues" evidence="1">
    <location>
        <begin position="172"/>
        <end position="183"/>
    </location>
</feature>
<dbReference type="EMBL" id="JACEFO010002676">
    <property type="protein sequence ID" value="KAF8651728.1"/>
    <property type="molecule type" value="Genomic_DNA"/>
</dbReference>
<dbReference type="Proteomes" id="UP000636709">
    <property type="component" value="Unassembled WGS sequence"/>
</dbReference>
<evidence type="ECO:0000313" key="2">
    <source>
        <dbReference type="EMBL" id="KAF8651728.1"/>
    </source>
</evidence>
<evidence type="ECO:0000313" key="3">
    <source>
        <dbReference type="Proteomes" id="UP000636709"/>
    </source>
</evidence>
<evidence type="ECO:0000256" key="1">
    <source>
        <dbReference type="SAM" id="MobiDB-lite"/>
    </source>
</evidence>
<name>A0A835ADY7_9POAL</name>
<organism evidence="2 3">
    <name type="scientific">Digitaria exilis</name>
    <dbReference type="NCBI Taxonomy" id="1010633"/>
    <lineage>
        <taxon>Eukaryota</taxon>
        <taxon>Viridiplantae</taxon>
        <taxon>Streptophyta</taxon>
        <taxon>Embryophyta</taxon>
        <taxon>Tracheophyta</taxon>
        <taxon>Spermatophyta</taxon>
        <taxon>Magnoliopsida</taxon>
        <taxon>Liliopsida</taxon>
        <taxon>Poales</taxon>
        <taxon>Poaceae</taxon>
        <taxon>PACMAD clade</taxon>
        <taxon>Panicoideae</taxon>
        <taxon>Panicodae</taxon>
        <taxon>Paniceae</taxon>
        <taxon>Anthephorinae</taxon>
        <taxon>Digitaria</taxon>
    </lineage>
</organism>
<dbReference type="AlphaFoldDB" id="A0A835ADY7"/>